<gene>
    <name evidence="2" type="ORF">AYBTSS11_LOCUS20262</name>
</gene>
<protein>
    <submittedName>
        <fullName evidence="2">Uncharacterized protein</fullName>
    </submittedName>
</protein>
<feature type="region of interest" description="Disordered" evidence="1">
    <location>
        <begin position="59"/>
        <end position="117"/>
    </location>
</feature>
<accession>A0AA86SLE1</accession>
<keyword evidence="3" id="KW-1185">Reference proteome</keyword>
<name>A0AA86SLE1_9FABA</name>
<feature type="non-terminal residue" evidence="2">
    <location>
        <position position="117"/>
    </location>
</feature>
<dbReference type="Gramene" id="rna-AYBTSS11_LOCUS20262">
    <property type="protein sequence ID" value="CAJ1964344.1"/>
    <property type="gene ID" value="gene-AYBTSS11_LOCUS20262"/>
</dbReference>
<dbReference type="Proteomes" id="UP001189624">
    <property type="component" value="Chromosome 6"/>
</dbReference>
<reference evidence="2" key="1">
    <citation type="submission" date="2023-10" db="EMBL/GenBank/DDBJ databases">
        <authorList>
            <person name="Domelevo Entfellner J.-B."/>
        </authorList>
    </citation>
    <scope>NUCLEOTIDE SEQUENCE</scope>
</reference>
<evidence type="ECO:0000256" key="1">
    <source>
        <dbReference type="SAM" id="MobiDB-lite"/>
    </source>
</evidence>
<feature type="compositionally biased region" description="Low complexity" evidence="1">
    <location>
        <begin position="105"/>
        <end position="117"/>
    </location>
</feature>
<sequence length="117" mass="13160">MKTEKHIFEIAKSYIDQAENELAKQINAKSSPCINSKLNILWKWRLPITRLPVTGQASTVTHHAFSRPSPIRQSRDPTSLHNHLLHPPFSLRFTTTNSPHPPSLLPSLNPLTAHAST</sequence>
<evidence type="ECO:0000313" key="2">
    <source>
        <dbReference type="EMBL" id="CAJ1964344.1"/>
    </source>
</evidence>
<dbReference type="AlphaFoldDB" id="A0AA86SLE1"/>
<organism evidence="2 3">
    <name type="scientific">Sphenostylis stenocarpa</name>
    <dbReference type="NCBI Taxonomy" id="92480"/>
    <lineage>
        <taxon>Eukaryota</taxon>
        <taxon>Viridiplantae</taxon>
        <taxon>Streptophyta</taxon>
        <taxon>Embryophyta</taxon>
        <taxon>Tracheophyta</taxon>
        <taxon>Spermatophyta</taxon>
        <taxon>Magnoliopsida</taxon>
        <taxon>eudicotyledons</taxon>
        <taxon>Gunneridae</taxon>
        <taxon>Pentapetalae</taxon>
        <taxon>rosids</taxon>
        <taxon>fabids</taxon>
        <taxon>Fabales</taxon>
        <taxon>Fabaceae</taxon>
        <taxon>Papilionoideae</taxon>
        <taxon>50 kb inversion clade</taxon>
        <taxon>NPAAA clade</taxon>
        <taxon>indigoferoid/millettioid clade</taxon>
        <taxon>Phaseoleae</taxon>
        <taxon>Sphenostylis</taxon>
    </lineage>
</organism>
<dbReference type="EMBL" id="OY731403">
    <property type="protein sequence ID" value="CAJ1964344.1"/>
    <property type="molecule type" value="Genomic_DNA"/>
</dbReference>
<evidence type="ECO:0000313" key="3">
    <source>
        <dbReference type="Proteomes" id="UP001189624"/>
    </source>
</evidence>
<proteinExistence type="predicted"/>